<evidence type="ECO:0000256" key="2">
    <source>
        <dbReference type="ARBA" id="ARBA00009047"/>
    </source>
</evidence>
<feature type="transmembrane region" description="Helical" evidence="9">
    <location>
        <begin position="213"/>
        <end position="231"/>
    </location>
</feature>
<evidence type="ECO:0000256" key="9">
    <source>
        <dbReference type="RuleBase" id="RU363032"/>
    </source>
</evidence>
<evidence type="ECO:0000256" key="6">
    <source>
        <dbReference type="ARBA" id="ARBA00022692"/>
    </source>
</evidence>
<dbReference type="SUPFAM" id="SSF161098">
    <property type="entry name" value="MetI-like"/>
    <property type="match status" value="1"/>
</dbReference>
<dbReference type="PROSITE" id="PS50928">
    <property type="entry name" value="ABC_TM1"/>
    <property type="match status" value="1"/>
</dbReference>
<keyword evidence="4" id="KW-1003">Cell membrane</keyword>
<feature type="transmembrane region" description="Helical" evidence="9">
    <location>
        <begin position="307"/>
        <end position="327"/>
    </location>
</feature>
<comment type="similarity">
    <text evidence="2">Belongs to the binding-protein-dependent transport system permease family. MalFG subfamily.</text>
</comment>
<dbReference type="Pfam" id="PF00595">
    <property type="entry name" value="PDZ"/>
    <property type="match status" value="1"/>
</dbReference>
<organism evidence="12 13">
    <name type="scientific">Phototrophicus methaneseepsis</name>
    <dbReference type="NCBI Taxonomy" id="2710758"/>
    <lineage>
        <taxon>Bacteria</taxon>
        <taxon>Bacillati</taxon>
        <taxon>Chloroflexota</taxon>
        <taxon>Candidatus Thermofontia</taxon>
        <taxon>Phototrophicales</taxon>
        <taxon>Phototrophicaceae</taxon>
        <taxon>Phototrophicus</taxon>
    </lineage>
</organism>
<reference evidence="12 13" key="1">
    <citation type="submission" date="2020-02" db="EMBL/GenBank/DDBJ databases">
        <authorList>
            <person name="Zheng R.K."/>
            <person name="Sun C.M."/>
        </authorList>
    </citation>
    <scope>NUCLEOTIDE SEQUENCE [LARGE SCALE GENOMIC DNA]</scope>
    <source>
        <strain evidence="13">rifampicinis</strain>
    </source>
</reference>
<feature type="transmembrane region" description="Helical" evidence="9">
    <location>
        <begin position="339"/>
        <end position="360"/>
    </location>
</feature>
<dbReference type="CDD" id="cd06261">
    <property type="entry name" value="TM_PBP2"/>
    <property type="match status" value="1"/>
</dbReference>
<dbReference type="EMBL" id="CP062983">
    <property type="protein sequence ID" value="QPC84028.1"/>
    <property type="molecule type" value="Genomic_DNA"/>
</dbReference>
<dbReference type="SUPFAM" id="SSF50156">
    <property type="entry name" value="PDZ domain-like"/>
    <property type="match status" value="1"/>
</dbReference>
<keyword evidence="3 9" id="KW-0813">Transport</keyword>
<feature type="domain" description="ABC transmembrane type-1" evidence="11">
    <location>
        <begin position="303"/>
        <end position="504"/>
    </location>
</feature>
<dbReference type="PANTHER" id="PTHR32243:SF50">
    <property type="entry name" value="MALTOSE_MALTODEXTRIN TRANSPORT SYSTEM PERMEASE PROTEIN MALG"/>
    <property type="match status" value="1"/>
</dbReference>
<keyword evidence="5" id="KW-0762">Sugar transport</keyword>
<dbReference type="Gene3D" id="1.10.3720.10">
    <property type="entry name" value="MetI-like"/>
    <property type="match status" value="1"/>
</dbReference>
<dbReference type="GO" id="GO:0015423">
    <property type="term" value="F:ABC-type maltose transporter activity"/>
    <property type="evidence" value="ECO:0007669"/>
    <property type="project" value="TreeGrafter"/>
</dbReference>
<evidence type="ECO:0000259" key="11">
    <source>
        <dbReference type="PROSITE" id="PS50928"/>
    </source>
</evidence>
<evidence type="ECO:0000259" key="10">
    <source>
        <dbReference type="PROSITE" id="PS50106"/>
    </source>
</evidence>
<keyword evidence="8 9" id="KW-0472">Membrane</keyword>
<dbReference type="RefSeq" id="WP_195172092.1">
    <property type="nucleotide sequence ID" value="NZ_CP062983.1"/>
</dbReference>
<protein>
    <submittedName>
        <fullName evidence="12">ABC transporter permease subunit</fullName>
    </submittedName>
</protein>
<name>A0A7S8IGI0_9CHLR</name>
<feature type="transmembrane region" description="Helical" evidence="9">
    <location>
        <begin position="483"/>
        <end position="504"/>
    </location>
</feature>
<evidence type="ECO:0000256" key="4">
    <source>
        <dbReference type="ARBA" id="ARBA00022475"/>
    </source>
</evidence>
<dbReference type="KEGG" id="pmet:G4Y79_06520"/>
<evidence type="ECO:0000256" key="3">
    <source>
        <dbReference type="ARBA" id="ARBA00022448"/>
    </source>
</evidence>
<dbReference type="PANTHER" id="PTHR32243">
    <property type="entry name" value="MALTOSE TRANSPORT SYSTEM PERMEASE-RELATED"/>
    <property type="match status" value="1"/>
</dbReference>
<keyword evidence="13" id="KW-1185">Reference proteome</keyword>
<sequence>MSTYSVTSEKPIEPVSLNTALLRLLRDVVLLVIAMLALSWFFRNILASATAAVSVEESFTTLLSDLLVFGLPFAVVIVVALRVRDVMRHNRLLAIVLTLLVALVAQTLIVGEQYLTQSGAFGTQTSVQFTTEQADDGVLVTGLEPGGAAETAGIQVGDVITAIRRDDVDKAGLETAIIQAGEGAILRFRLLRDGEEQQIPVTVTLVSGVDMNTIIAGYGALLITALVALAVPLGWVPYILLVTFSLPLFIGYAWLLLATFSQRTEGLLPVDASGNIGGLTLDNWRFLGGSIGGRLQVDIISVTLNSLLIAVVMTVIVLLVSSMAGYALSRMNFPGRRGFLSLTLVLHSFPAVTLLIPIFIVMQNIGKVPLLGGLFGYNTIGGVALIMVAFELPLGVWLMKGFFDGISWDMERSAMIDGATRWRTFFEIILPQIRPGLLALGVFSFLSGWNAYLVPATFMLGTTTSNLPVLINDLTGAMQPVNWNQVAAVGVYQLIPILILFVFAQEYLLNIYAGGTKGST</sequence>
<evidence type="ECO:0000313" key="12">
    <source>
        <dbReference type="EMBL" id="QPC84028.1"/>
    </source>
</evidence>
<evidence type="ECO:0000256" key="8">
    <source>
        <dbReference type="ARBA" id="ARBA00023136"/>
    </source>
</evidence>
<feature type="transmembrane region" description="Helical" evidence="9">
    <location>
        <begin position="92"/>
        <end position="111"/>
    </location>
</feature>
<dbReference type="PROSITE" id="PS50106">
    <property type="entry name" value="PDZ"/>
    <property type="match status" value="1"/>
</dbReference>
<evidence type="ECO:0000256" key="7">
    <source>
        <dbReference type="ARBA" id="ARBA00022989"/>
    </source>
</evidence>
<dbReference type="InterPro" id="IPR036034">
    <property type="entry name" value="PDZ_sf"/>
</dbReference>
<dbReference type="AlphaFoldDB" id="A0A7S8IGI0"/>
<comment type="subcellular location">
    <subcellularLocation>
        <location evidence="1 9">Cell membrane</location>
        <topology evidence="1 9">Multi-pass membrane protein</topology>
    </subcellularLocation>
</comment>
<dbReference type="InterPro" id="IPR000515">
    <property type="entry name" value="MetI-like"/>
</dbReference>
<feature type="transmembrane region" description="Helical" evidence="9">
    <location>
        <begin position="380"/>
        <end position="403"/>
    </location>
</feature>
<dbReference type="Gene3D" id="2.30.42.10">
    <property type="match status" value="1"/>
</dbReference>
<feature type="transmembrane region" description="Helical" evidence="9">
    <location>
        <begin position="62"/>
        <end position="80"/>
    </location>
</feature>
<feature type="transmembrane region" description="Helical" evidence="9">
    <location>
        <begin position="21"/>
        <end position="42"/>
    </location>
</feature>
<evidence type="ECO:0000313" key="13">
    <source>
        <dbReference type="Proteomes" id="UP000594468"/>
    </source>
</evidence>
<accession>A0A7S8IGI0</accession>
<dbReference type="Proteomes" id="UP000594468">
    <property type="component" value="Chromosome"/>
</dbReference>
<dbReference type="InterPro" id="IPR050901">
    <property type="entry name" value="BP-dep_ABC_trans_perm"/>
</dbReference>
<dbReference type="InterPro" id="IPR001478">
    <property type="entry name" value="PDZ"/>
</dbReference>
<gene>
    <name evidence="12" type="ORF">G4Y79_06520</name>
</gene>
<dbReference type="GO" id="GO:0005886">
    <property type="term" value="C:plasma membrane"/>
    <property type="evidence" value="ECO:0007669"/>
    <property type="project" value="UniProtKB-SubCell"/>
</dbReference>
<dbReference type="GO" id="GO:0042956">
    <property type="term" value="P:maltodextrin transmembrane transport"/>
    <property type="evidence" value="ECO:0007669"/>
    <property type="project" value="TreeGrafter"/>
</dbReference>
<feature type="transmembrane region" description="Helical" evidence="9">
    <location>
        <begin position="238"/>
        <end position="260"/>
    </location>
</feature>
<dbReference type="SMART" id="SM00228">
    <property type="entry name" value="PDZ"/>
    <property type="match status" value="1"/>
</dbReference>
<dbReference type="Pfam" id="PF00528">
    <property type="entry name" value="BPD_transp_1"/>
    <property type="match status" value="1"/>
</dbReference>
<evidence type="ECO:0000256" key="5">
    <source>
        <dbReference type="ARBA" id="ARBA00022597"/>
    </source>
</evidence>
<keyword evidence="6 9" id="KW-0812">Transmembrane</keyword>
<proteinExistence type="inferred from homology"/>
<dbReference type="InterPro" id="IPR035906">
    <property type="entry name" value="MetI-like_sf"/>
</dbReference>
<feature type="domain" description="PDZ" evidence="10">
    <location>
        <begin position="118"/>
        <end position="177"/>
    </location>
</feature>
<evidence type="ECO:0000256" key="1">
    <source>
        <dbReference type="ARBA" id="ARBA00004651"/>
    </source>
</evidence>
<keyword evidence="7 9" id="KW-1133">Transmembrane helix</keyword>